<keyword evidence="3" id="KW-1185">Reference proteome</keyword>
<sequence>MGQEEEEEPKDKAVGLVEQRIEAQPLELQLSSYTFWSLTTHKTFKVQGEKMGQKCCGSILLVPVLTTGIRAPVLGVLCMVSTRAAMESRLEAVEKRIEELQEAQQRPLEAFSANMLRQIRELLPQQHQGGGADANDTGGRNNGGRNEQDDERVEGNGGAASSSGTRGSGTRRLSDEEWAERQRKGLCFRCGEKWGPTHVCPMKHYKILLIEEEEENHEAELEDERSELPVEEPKGVELQLSSYSFWGLTTQNLQGERGDFGLGSDGAHRPWSVGKLHSHREVVLGAGWLANLEKFVGDYSELTLNWKQGDKEFHLQGDPSLSRRVSTNSIATKVVKRLGLPVLGLKKFRVEVGNSAFESENGGVKGGELKIEGVTHSSLLLLDGAGQH</sequence>
<dbReference type="AlphaFoldDB" id="A0A445DGQ3"/>
<evidence type="ECO:0000313" key="2">
    <source>
        <dbReference type="EMBL" id="RYR62365.1"/>
    </source>
</evidence>
<organism evidence="2 3">
    <name type="scientific">Arachis hypogaea</name>
    <name type="common">Peanut</name>
    <dbReference type="NCBI Taxonomy" id="3818"/>
    <lineage>
        <taxon>Eukaryota</taxon>
        <taxon>Viridiplantae</taxon>
        <taxon>Streptophyta</taxon>
        <taxon>Embryophyta</taxon>
        <taxon>Tracheophyta</taxon>
        <taxon>Spermatophyta</taxon>
        <taxon>Magnoliopsida</taxon>
        <taxon>eudicotyledons</taxon>
        <taxon>Gunneridae</taxon>
        <taxon>Pentapetalae</taxon>
        <taxon>rosids</taxon>
        <taxon>fabids</taxon>
        <taxon>Fabales</taxon>
        <taxon>Fabaceae</taxon>
        <taxon>Papilionoideae</taxon>
        <taxon>50 kb inversion clade</taxon>
        <taxon>dalbergioids sensu lato</taxon>
        <taxon>Dalbergieae</taxon>
        <taxon>Pterocarpus clade</taxon>
        <taxon>Arachis</taxon>
    </lineage>
</organism>
<comment type="caution">
    <text evidence="2">The sequence shown here is derived from an EMBL/GenBank/DDBJ whole genome shotgun (WGS) entry which is preliminary data.</text>
</comment>
<evidence type="ECO:0000313" key="3">
    <source>
        <dbReference type="Proteomes" id="UP000289738"/>
    </source>
</evidence>
<feature type="region of interest" description="Disordered" evidence="1">
    <location>
        <begin position="126"/>
        <end position="176"/>
    </location>
</feature>
<dbReference type="EMBL" id="SDMP01000004">
    <property type="protein sequence ID" value="RYR62365.1"/>
    <property type="molecule type" value="Genomic_DNA"/>
</dbReference>
<accession>A0A445DGQ3</accession>
<protein>
    <submittedName>
        <fullName evidence="2">Uncharacterized protein</fullName>
    </submittedName>
</protein>
<name>A0A445DGQ3_ARAHY</name>
<feature type="compositionally biased region" description="Low complexity" evidence="1">
    <location>
        <begin position="159"/>
        <end position="171"/>
    </location>
</feature>
<proteinExistence type="predicted"/>
<reference evidence="2 3" key="1">
    <citation type="submission" date="2019-01" db="EMBL/GenBank/DDBJ databases">
        <title>Sequencing of cultivated peanut Arachis hypogaea provides insights into genome evolution and oil improvement.</title>
        <authorList>
            <person name="Chen X."/>
        </authorList>
    </citation>
    <scope>NUCLEOTIDE SEQUENCE [LARGE SCALE GENOMIC DNA]</scope>
    <source>
        <strain evidence="3">cv. Fuhuasheng</strain>
        <tissue evidence="2">Leaves</tissue>
    </source>
</reference>
<evidence type="ECO:0000256" key="1">
    <source>
        <dbReference type="SAM" id="MobiDB-lite"/>
    </source>
</evidence>
<feature type="compositionally biased region" description="Low complexity" evidence="1">
    <location>
        <begin position="133"/>
        <end position="145"/>
    </location>
</feature>
<gene>
    <name evidence="2" type="ORF">Ahy_A04g019863</name>
</gene>
<dbReference type="Proteomes" id="UP000289738">
    <property type="component" value="Chromosome A04"/>
</dbReference>